<dbReference type="AlphaFoldDB" id="A0A0L6UWD5"/>
<dbReference type="EMBL" id="LAVV01008676">
    <property type="protein sequence ID" value="KNZ52185.1"/>
    <property type="molecule type" value="Genomic_DNA"/>
</dbReference>
<dbReference type="VEuPathDB" id="FungiDB:VP01_3657g1"/>
<protein>
    <submittedName>
        <fullName evidence="1">Uncharacterized protein</fullName>
    </submittedName>
</protein>
<proteinExistence type="predicted"/>
<evidence type="ECO:0000313" key="1">
    <source>
        <dbReference type="EMBL" id="KNZ52185.1"/>
    </source>
</evidence>
<comment type="caution">
    <text evidence="1">The sequence shown here is derived from an EMBL/GenBank/DDBJ whole genome shotgun (WGS) entry which is preliminary data.</text>
</comment>
<reference evidence="1 2" key="1">
    <citation type="submission" date="2015-08" db="EMBL/GenBank/DDBJ databases">
        <title>Next Generation Sequencing and Analysis of the Genome of Puccinia sorghi L Schw, the Causal Agent of Maize Common Rust.</title>
        <authorList>
            <person name="Rochi L."/>
            <person name="Burguener G."/>
            <person name="Darino M."/>
            <person name="Turjanski A."/>
            <person name="Kreff E."/>
            <person name="Dieguez M.J."/>
            <person name="Sacco F."/>
        </authorList>
    </citation>
    <scope>NUCLEOTIDE SEQUENCE [LARGE SCALE GENOMIC DNA]</scope>
    <source>
        <strain evidence="1 2">RO10H11247</strain>
    </source>
</reference>
<keyword evidence="2" id="KW-1185">Reference proteome</keyword>
<gene>
    <name evidence="1" type="ORF">VP01_3657g1</name>
</gene>
<name>A0A0L6UWD5_9BASI</name>
<sequence>MFFLLHSGRYFITNPKNRKSIIAVVDFTPWEQLNTKDKDKLKFLSTFLHGLNEFINLVAFSNHSWGGKIWGIEMPLVPFKQNQYLMEKLNFLSFASLCHGEKPSPTSCSPHLTFKTNGFFKPSPSC</sequence>
<evidence type="ECO:0000313" key="2">
    <source>
        <dbReference type="Proteomes" id="UP000037035"/>
    </source>
</evidence>
<accession>A0A0L6UWD5</accession>
<organism evidence="1 2">
    <name type="scientific">Puccinia sorghi</name>
    <dbReference type="NCBI Taxonomy" id="27349"/>
    <lineage>
        <taxon>Eukaryota</taxon>
        <taxon>Fungi</taxon>
        <taxon>Dikarya</taxon>
        <taxon>Basidiomycota</taxon>
        <taxon>Pucciniomycotina</taxon>
        <taxon>Pucciniomycetes</taxon>
        <taxon>Pucciniales</taxon>
        <taxon>Pucciniaceae</taxon>
        <taxon>Puccinia</taxon>
    </lineage>
</organism>
<dbReference type="Proteomes" id="UP000037035">
    <property type="component" value="Unassembled WGS sequence"/>
</dbReference>